<keyword evidence="1 15" id="KW-0540">Nuclease</keyword>
<organism evidence="18 19">
    <name type="scientific">Chlamydia muridarum</name>
    <dbReference type="NCBI Taxonomy" id="83560"/>
    <lineage>
        <taxon>Bacteria</taxon>
        <taxon>Pseudomonadati</taxon>
        <taxon>Chlamydiota</taxon>
        <taxon>Chlamydiia</taxon>
        <taxon>Chlamydiales</taxon>
        <taxon>Chlamydiaceae</taxon>
        <taxon>Chlamydia/Chlamydophila group</taxon>
        <taxon>Chlamydia</taxon>
    </lineage>
</organism>
<dbReference type="InterPro" id="IPR027417">
    <property type="entry name" value="P-loop_NTPase"/>
</dbReference>
<dbReference type="PROSITE" id="PS51198">
    <property type="entry name" value="UVRD_HELICASE_ATP_BIND"/>
    <property type="match status" value="1"/>
</dbReference>
<dbReference type="SUPFAM" id="SSF52540">
    <property type="entry name" value="P-loop containing nucleoside triphosphate hydrolases"/>
    <property type="match status" value="1"/>
</dbReference>
<dbReference type="KEGG" id="cmx:DNC_00040"/>
<dbReference type="PATRIC" id="fig|83560.10.peg.8"/>
<feature type="active site" description="For nuclease activity" evidence="15">
    <location>
        <position position="953"/>
    </location>
</feature>
<keyword evidence="10 15" id="KW-0238">DNA-binding</keyword>
<dbReference type="Proteomes" id="UP000260363">
    <property type="component" value="Chromosome"/>
</dbReference>
<feature type="region of interest" description="Nuclease activity, interacts with RecD and RecA" evidence="15">
    <location>
        <begin position="815"/>
        <end position="1026"/>
    </location>
</feature>
<comment type="domain">
    <text evidence="15">The C-terminal domain has nuclease activity and interacts with RecD. It interacts with RecA, facilitating its loading onto ssDNA.</text>
</comment>
<dbReference type="InterPro" id="IPR000212">
    <property type="entry name" value="DNA_helicase_UvrD/REP"/>
</dbReference>
<evidence type="ECO:0000256" key="3">
    <source>
        <dbReference type="ARBA" id="ARBA00022741"/>
    </source>
</evidence>
<feature type="binding site" evidence="16">
    <location>
        <begin position="21"/>
        <end position="28"/>
    </location>
    <ligand>
        <name>ATP</name>
        <dbReference type="ChEBI" id="CHEBI:30616"/>
    </ligand>
</feature>
<evidence type="ECO:0000256" key="11">
    <source>
        <dbReference type="ARBA" id="ARBA00023204"/>
    </source>
</evidence>
<dbReference type="GO" id="GO:0008854">
    <property type="term" value="F:exodeoxyribonuclease V activity"/>
    <property type="evidence" value="ECO:0007669"/>
    <property type="project" value="UniProtKB-EC"/>
</dbReference>
<evidence type="ECO:0000313" key="19">
    <source>
        <dbReference type="Proteomes" id="UP000260363"/>
    </source>
</evidence>
<name>A0A070A0V8_CHLMR</name>
<evidence type="ECO:0000256" key="4">
    <source>
        <dbReference type="ARBA" id="ARBA00022763"/>
    </source>
</evidence>
<evidence type="ECO:0000256" key="15">
    <source>
        <dbReference type="HAMAP-Rule" id="MF_01485"/>
    </source>
</evidence>
<keyword evidence="7 15" id="KW-0269">Exonuclease</keyword>
<evidence type="ECO:0000256" key="12">
    <source>
        <dbReference type="ARBA" id="ARBA00023235"/>
    </source>
</evidence>
<dbReference type="KEGG" id="cmg:NC81_00040"/>
<dbReference type="SUPFAM" id="SSF52980">
    <property type="entry name" value="Restriction endonuclease-like"/>
    <property type="match status" value="1"/>
</dbReference>
<dbReference type="NCBIfam" id="TIGR00609">
    <property type="entry name" value="recB"/>
    <property type="match status" value="1"/>
</dbReference>
<comment type="function">
    <text evidence="15">A helicase/nuclease that prepares dsDNA breaks (DSB) for recombinational DNA repair. Binds to DSBs and unwinds DNA via a highly rapid and processive ATP-dependent bidirectional helicase activity. Unwinds dsDNA until it encounters a Chi (crossover hotspot instigator) sequence from the 3' direction. Cuts ssDNA a few nucleotides 3' to the Chi site. The properties and activities of the enzyme are changed at Chi. The Chi-altered holoenzyme produces a long 3'-ssDNA overhang and facilitates RecA-binding to the ssDNA for homologous DNA recombination and repair. Holoenzyme degrades any linearized DNA that is unable to undergo homologous recombination. In the holoenzyme this subunit contributes ATPase, 3'-5' helicase, exonuclease activity and loads RecA onto ssDNA.</text>
</comment>
<feature type="domain" description="UvrD-like helicase ATP-binding" evidence="17">
    <location>
        <begin position="1"/>
        <end position="438"/>
    </location>
</feature>
<feature type="binding site" evidence="15">
    <location>
        <position position="854"/>
    </location>
    <ligand>
        <name>Mg(2+)</name>
        <dbReference type="ChEBI" id="CHEBI:18420"/>
    </ligand>
</feature>
<dbReference type="GO" id="GO:0043138">
    <property type="term" value="F:3'-5' DNA helicase activity"/>
    <property type="evidence" value="ECO:0007669"/>
    <property type="project" value="UniProtKB-UniRule"/>
</dbReference>
<evidence type="ECO:0000256" key="9">
    <source>
        <dbReference type="ARBA" id="ARBA00022842"/>
    </source>
</evidence>
<sequence length="1026" mass="117869">MSSFDIFSPTTSVSGKFFLEASAGTGKTFTIEQVILRSLLEGNVEQTKNILVVTFTNAATNELKLRIQESLKQALTLFSQALSHPETPLPPYVSSQETKVKQLYIKIRNSLATLDEMNIFTIHGFCRFTLEQHFPWVQPIHPSSMFSEPQTIQQYILDYLRQNSWENVLSPKQYAFLSYHHRATTQQTRHLADRLLQDYASTPNLALPPLSITLQKVKNWSSQYKHLSPLSLEELQDFSLRFKQSDLPIDRELPDFVKQFETDPNSLDILFFPGMVQKFQEENRNKKKLGPPFSPLDPFLKDWLLIAQPFCQKEPIFHTLLKSVQQHLKTYCAQSYSHDESIATLESLLAQNDHVVSQLRKQFQLVLIDEFQDTDKRQWKIFSKLFASPDYSGSLFLIGDPKQSIYEWRNADLPTYLQAKNSFPKESQLILDTNYRSTPQLMQALNHLFSLPSPFLETPQTILYHPLQSKGSASTSYSEFRPIHFFTTQDSQEEALWISKTASYLRSTFAIPFGNMAVLVQDYPQALKLITHSTIPMAYCKEKRIFDRTESPYLLILLLEALLYPENQQKIQAILLSRFFHLSATDIHQHLKIFSSLFFMLNTYLHQYSLLATFYKLMGETVFSQTIGETLLQTPLGDIIFQELEELCLYLDKTTENPHHKLFHLINILDTGKYDEELSFSSQSNDDNVLKITTVHSSKGLEYDVVFCSSLNKVKEKSPSVHMREMYVACTRAKKFLFIPFSSIEKRLQSNKKVSALANYANITQHDNIPHLVETLTASHPEFFSSGTQPPESNISIFSEPLPEQEFFSLPILSSQPIYSFSSTTESQYFTEPFQEISSSSLFPGGSLTGTLIHKLLESLSGNFNASLEEITHKAQTLLKNTILEGFESIISEKIYTAFSTKLPFVSGSFALKDVHPYNIRVEETFLLQENGELWQGIVDLFFEHNNRFFIIDWKTSFLGDEPSLYSPDKLLLYIQRQGLDKQGVLYKRAAKKFLHQFNSSLQIEMAFVFIRGIDDKGNGFLQPSP</sequence>
<evidence type="ECO:0000256" key="7">
    <source>
        <dbReference type="ARBA" id="ARBA00022839"/>
    </source>
</evidence>
<evidence type="ECO:0000256" key="13">
    <source>
        <dbReference type="ARBA" id="ARBA00034617"/>
    </source>
</evidence>
<dbReference type="AlphaFoldDB" id="A0A070A0V8"/>
<dbReference type="Pfam" id="PF13361">
    <property type="entry name" value="UvrD_C"/>
    <property type="match status" value="2"/>
</dbReference>
<comment type="domain">
    <text evidence="15">The N-terminal DNA-binding domain is a ssDNA-dependent ATPase and has ATP-dependent 3'-5' helicase function. This domain interacts with RecC.</text>
</comment>
<keyword evidence="11 15" id="KW-0234">DNA repair</keyword>
<keyword evidence="2 15" id="KW-0479">Metal-binding</keyword>
<dbReference type="InterPro" id="IPR011604">
    <property type="entry name" value="PDDEXK-like_dom_sf"/>
</dbReference>
<dbReference type="InterPro" id="IPR014017">
    <property type="entry name" value="DNA_helicase_UvrD-like_C"/>
</dbReference>
<evidence type="ECO:0000259" key="17">
    <source>
        <dbReference type="PROSITE" id="PS51198"/>
    </source>
</evidence>
<dbReference type="InterPro" id="IPR014016">
    <property type="entry name" value="UvrD-like_ATP-bd"/>
</dbReference>
<feature type="region of interest" description="DNA-binding and helicase activity, interacts with RecC" evidence="15">
    <location>
        <begin position="1"/>
        <end position="770"/>
    </location>
</feature>
<dbReference type="Pfam" id="PF00580">
    <property type="entry name" value="UvrD-helicase"/>
    <property type="match status" value="1"/>
</dbReference>
<dbReference type="STRING" id="83560.NC80_00040"/>
<keyword evidence="12 15" id="KW-0413">Isomerase</keyword>
<dbReference type="Gene3D" id="1.10.486.10">
    <property type="entry name" value="PCRA, domain 4"/>
    <property type="match status" value="1"/>
</dbReference>
<comment type="catalytic activity">
    <reaction evidence="14 15">
        <text>ATP + H2O = ADP + phosphate + H(+)</text>
        <dbReference type="Rhea" id="RHEA:13065"/>
        <dbReference type="ChEBI" id="CHEBI:15377"/>
        <dbReference type="ChEBI" id="CHEBI:15378"/>
        <dbReference type="ChEBI" id="CHEBI:30616"/>
        <dbReference type="ChEBI" id="CHEBI:43474"/>
        <dbReference type="ChEBI" id="CHEBI:456216"/>
        <dbReference type="EC" id="5.6.2.4"/>
    </reaction>
</comment>
<comment type="catalytic activity">
    <reaction evidence="13 15">
        <text>Couples ATP hydrolysis with the unwinding of duplex DNA by translocating in the 3'-5' direction.</text>
        <dbReference type="EC" id="5.6.2.4"/>
    </reaction>
</comment>
<evidence type="ECO:0000256" key="16">
    <source>
        <dbReference type="PROSITE-ProRule" id="PRU00560"/>
    </source>
</evidence>
<evidence type="ECO:0000256" key="2">
    <source>
        <dbReference type="ARBA" id="ARBA00022723"/>
    </source>
</evidence>
<dbReference type="Gene3D" id="3.90.320.10">
    <property type="match status" value="1"/>
</dbReference>
<dbReference type="GO" id="GO:0000287">
    <property type="term" value="F:magnesium ion binding"/>
    <property type="evidence" value="ECO:0007669"/>
    <property type="project" value="UniProtKB-UniRule"/>
</dbReference>
<dbReference type="GO" id="GO:0009338">
    <property type="term" value="C:exodeoxyribonuclease V complex"/>
    <property type="evidence" value="ECO:0007669"/>
    <property type="project" value="TreeGrafter"/>
</dbReference>
<dbReference type="GO" id="GO:0000724">
    <property type="term" value="P:double-strand break repair via homologous recombination"/>
    <property type="evidence" value="ECO:0007669"/>
    <property type="project" value="UniProtKB-UniRule"/>
</dbReference>
<keyword evidence="8 15" id="KW-0067">ATP-binding</keyword>
<evidence type="ECO:0000256" key="8">
    <source>
        <dbReference type="ARBA" id="ARBA00022840"/>
    </source>
</evidence>
<dbReference type="EC" id="3.1.11.5" evidence="15"/>
<comment type="similarity">
    <text evidence="15">Belongs to the helicase family. UvrD subfamily.</text>
</comment>
<keyword evidence="5 15" id="KW-0378">Hydrolase</keyword>
<dbReference type="Gene3D" id="3.40.50.300">
    <property type="entry name" value="P-loop containing nucleotide triphosphate hydrolases"/>
    <property type="match status" value="3"/>
</dbReference>
<feature type="binding site" evidence="15">
    <location>
        <position position="953"/>
    </location>
    <ligand>
        <name>Mg(2+)</name>
        <dbReference type="ChEBI" id="CHEBI:18420"/>
    </ligand>
</feature>
<dbReference type="EC" id="5.6.2.4" evidence="15"/>
<evidence type="ECO:0000256" key="10">
    <source>
        <dbReference type="ARBA" id="ARBA00023125"/>
    </source>
</evidence>
<comment type="miscellaneous">
    <text evidence="15">In the RecBCD complex, RecB has a slow 3'-5' helicase, an exonuclease activity and loads RecA onto ssDNA, RecD has a fast 5'-3' helicase activity, while RecC stimulates the ATPase and processivity of the RecB helicase and contributes to recognition of the Chi site.</text>
</comment>
<evidence type="ECO:0000256" key="5">
    <source>
        <dbReference type="ARBA" id="ARBA00022801"/>
    </source>
</evidence>
<gene>
    <name evidence="15" type="primary">recB</name>
    <name evidence="18" type="ORF">BD36_00045</name>
</gene>
<keyword evidence="9 15" id="KW-0460">Magnesium</keyword>
<protein>
    <recommendedName>
        <fullName evidence="15">RecBCD enzyme subunit RecB</fullName>
        <ecNumber evidence="15">3.1.11.5</ecNumber>
        <ecNumber evidence="15">5.6.2.4</ecNumber>
    </recommendedName>
    <alternativeName>
        <fullName evidence="15">DNA 3'-5' helicase subunit RecB</fullName>
    </alternativeName>
    <alternativeName>
        <fullName evidence="15">Exonuclease V subunit RecB</fullName>
        <shortName evidence="15">ExoV subunit RecB</shortName>
    </alternativeName>
    <alternativeName>
        <fullName evidence="15">Helicase/nuclease RecBCD subunit RecB</fullName>
    </alternativeName>
</protein>
<dbReference type="HAMAP" id="MF_01485">
    <property type="entry name" value="RecB"/>
    <property type="match status" value="1"/>
</dbReference>
<keyword evidence="6 15" id="KW-0347">Helicase</keyword>
<keyword evidence="3 15" id="KW-0547">Nucleotide-binding</keyword>
<dbReference type="GO" id="GO:0003677">
    <property type="term" value="F:DNA binding"/>
    <property type="evidence" value="ECO:0007669"/>
    <property type="project" value="UniProtKB-UniRule"/>
</dbReference>
<evidence type="ECO:0000256" key="1">
    <source>
        <dbReference type="ARBA" id="ARBA00022722"/>
    </source>
</evidence>
<dbReference type="RefSeq" id="WP_010229088.1">
    <property type="nucleotide sequence ID" value="NZ_CP007217.1"/>
</dbReference>
<dbReference type="PANTHER" id="PTHR11070">
    <property type="entry name" value="UVRD / RECB / PCRA DNA HELICASE FAMILY MEMBER"/>
    <property type="match status" value="1"/>
</dbReference>
<dbReference type="PANTHER" id="PTHR11070:SF23">
    <property type="entry name" value="RECBCD ENZYME SUBUNIT RECB"/>
    <property type="match status" value="1"/>
</dbReference>
<comment type="subunit">
    <text evidence="15">Heterotrimer of RecB, RecC and RecD. All subunits contribute to DNA-binding. Interacts with RecA.</text>
</comment>
<keyword evidence="4 15" id="KW-0227">DNA damage</keyword>
<accession>A0A070A0V8</accession>
<dbReference type="InterPro" id="IPR004586">
    <property type="entry name" value="RecB"/>
</dbReference>
<dbReference type="EMBL" id="CP007217">
    <property type="protein sequence ID" value="AJR10113.1"/>
    <property type="molecule type" value="Genomic_DNA"/>
</dbReference>
<reference evidence="18 19" key="1">
    <citation type="submission" date="2014-02" db="EMBL/GenBank/DDBJ databases">
        <authorList>
            <person name="Chen C."/>
            <person name="Conrad T.A."/>
            <person name="Zhou Z."/>
            <person name="Lai Z."/>
            <person name="Zhong G."/>
        </authorList>
    </citation>
    <scope>NUCLEOTIDE SEQUENCE [LARGE SCALE GENOMIC DNA]</scope>
    <source>
        <strain evidence="18 19">Nigg3-28</strain>
    </source>
</reference>
<dbReference type="GO" id="GO:0005524">
    <property type="term" value="F:ATP binding"/>
    <property type="evidence" value="ECO:0007669"/>
    <property type="project" value="UniProtKB-UniRule"/>
</dbReference>
<evidence type="ECO:0000256" key="14">
    <source>
        <dbReference type="ARBA" id="ARBA00048988"/>
    </source>
</evidence>
<dbReference type="Gene3D" id="1.10.3170.10">
    <property type="entry name" value="Recbcd, chain B, domain 2"/>
    <property type="match status" value="1"/>
</dbReference>
<feature type="binding site" evidence="15">
    <location>
        <position position="940"/>
    </location>
    <ligand>
        <name>Mg(2+)</name>
        <dbReference type="ChEBI" id="CHEBI:18420"/>
    </ligand>
</feature>
<dbReference type="KEGG" id="cmm:NC80_00040"/>
<dbReference type="InterPro" id="IPR011335">
    <property type="entry name" value="Restrct_endonuc-II-like"/>
</dbReference>
<evidence type="ECO:0000313" key="18">
    <source>
        <dbReference type="EMBL" id="AJR10113.1"/>
    </source>
</evidence>
<dbReference type="GO" id="GO:0005829">
    <property type="term" value="C:cytosol"/>
    <property type="evidence" value="ECO:0007669"/>
    <property type="project" value="TreeGrafter"/>
</dbReference>
<evidence type="ECO:0000256" key="6">
    <source>
        <dbReference type="ARBA" id="ARBA00022806"/>
    </source>
</evidence>
<proteinExistence type="inferred from homology"/>
<comment type="catalytic activity">
    <reaction evidence="15">
        <text>Exonucleolytic cleavage (in the presence of ATP) in either 5'- to 3'- or 3'- to 5'-direction to yield 5'-phosphooligonucleotides.</text>
        <dbReference type="EC" id="3.1.11.5"/>
    </reaction>
</comment>
<comment type="cofactor">
    <cofactor evidence="15">
        <name>Mg(2+)</name>
        <dbReference type="ChEBI" id="CHEBI:18420"/>
    </cofactor>
    <text evidence="15">Binds 1 Mg(2+) ion per subunit.</text>
</comment>